<comment type="caution">
    <text evidence="1">The sequence shown here is derived from an EMBL/GenBank/DDBJ whole genome shotgun (WGS) entry which is preliminary data.</text>
</comment>
<evidence type="ECO:0000313" key="1">
    <source>
        <dbReference type="EMBL" id="ROQ28808.1"/>
    </source>
</evidence>
<sequence>MTDSPSLEHQLDLQIQSFSQCLQQELSQAFQSLKEEYADPAYGIYAIGLYYDQGSWQHLAPLLASKKALDWQANQDQDSPLSIADRITSRRWGLIDNPHAQTVMDQDWLPESLTVLEHIHALLEEAEEEIEATEPEHRFHQALIEDLIKDSYLQLRLAARRALLNLKDEPCFQEWLAETGAILVTDATPYDDAVQIEDIHALNDEAGYRRFYEGRQAMTAMCAKEAALIKDMPDHWVNQAVREPEAD</sequence>
<protein>
    <recommendedName>
        <fullName evidence="3">DUF4303 domain-containing protein</fullName>
    </recommendedName>
</protein>
<dbReference type="RefSeq" id="WP_123421171.1">
    <property type="nucleotide sequence ID" value="NZ_RJUL01000003.1"/>
</dbReference>
<name>A0A3N1PLQ7_9GAMM</name>
<dbReference type="Proteomes" id="UP000268033">
    <property type="component" value="Unassembled WGS sequence"/>
</dbReference>
<proteinExistence type="predicted"/>
<organism evidence="1 2">
    <name type="scientific">Gallaecimonas pentaromativorans</name>
    <dbReference type="NCBI Taxonomy" id="584787"/>
    <lineage>
        <taxon>Bacteria</taxon>
        <taxon>Pseudomonadati</taxon>
        <taxon>Pseudomonadota</taxon>
        <taxon>Gammaproteobacteria</taxon>
        <taxon>Enterobacterales</taxon>
        <taxon>Gallaecimonadaceae</taxon>
        <taxon>Gallaecimonas</taxon>
    </lineage>
</organism>
<reference evidence="1 2" key="1">
    <citation type="submission" date="2018-11" db="EMBL/GenBank/DDBJ databases">
        <title>Genomic Encyclopedia of Type Strains, Phase IV (KMG-IV): sequencing the most valuable type-strain genomes for metagenomic binning, comparative biology and taxonomic classification.</title>
        <authorList>
            <person name="Goeker M."/>
        </authorList>
    </citation>
    <scope>NUCLEOTIDE SEQUENCE [LARGE SCALE GENOMIC DNA]</scope>
    <source>
        <strain evidence="1 2">DSM 21945</strain>
    </source>
</reference>
<keyword evidence="2" id="KW-1185">Reference proteome</keyword>
<dbReference type="AlphaFoldDB" id="A0A3N1PLQ7"/>
<accession>A0A3N1PLQ7</accession>
<evidence type="ECO:0000313" key="2">
    <source>
        <dbReference type="Proteomes" id="UP000268033"/>
    </source>
</evidence>
<dbReference type="EMBL" id="RJUL01000003">
    <property type="protein sequence ID" value="ROQ28808.1"/>
    <property type="molecule type" value="Genomic_DNA"/>
</dbReference>
<evidence type="ECO:0008006" key="3">
    <source>
        <dbReference type="Google" id="ProtNLM"/>
    </source>
</evidence>
<gene>
    <name evidence="1" type="ORF">EDC28_103403</name>
</gene>